<evidence type="ECO:0000313" key="3">
    <source>
        <dbReference type="EMBL" id="GFP83475.1"/>
    </source>
</evidence>
<protein>
    <submittedName>
        <fullName evidence="3">Protein ssh4</fullName>
    </submittedName>
</protein>
<dbReference type="SMART" id="SM00449">
    <property type="entry name" value="SPRY"/>
    <property type="match status" value="1"/>
</dbReference>
<dbReference type="SUPFAM" id="SSF49899">
    <property type="entry name" value="Concanavalin A-like lectins/glucanases"/>
    <property type="match status" value="1"/>
</dbReference>
<proteinExistence type="predicted"/>
<feature type="transmembrane region" description="Helical" evidence="1">
    <location>
        <begin position="6"/>
        <end position="25"/>
    </location>
</feature>
<reference evidence="3" key="1">
    <citation type="submission" date="2020-07" db="EMBL/GenBank/DDBJ databases">
        <title>Ethylene signaling mediates host invasion by parasitic plants.</title>
        <authorList>
            <person name="Yoshida S."/>
        </authorList>
    </citation>
    <scope>NUCLEOTIDE SEQUENCE</scope>
    <source>
        <strain evidence="3">Okayama</strain>
    </source>
</reference>
<dbReference type="PANTHER" id="PTHR44991">
    <property type="entry name" value="IMMUNOGLOBULIN SUPERFAMILY MEMBER 5"/>
    <property type="match status" value="1"/>
</dbReference>
<dbReference type="EMBL" id="BMAC01000064">
    <property type="protein sequence ID" value="GFP83475.1"/>
    <property type="molecule type" value="Genomic_DNA"/>
</dbReference>
<keyword evidence="4" id="KW-1185">Reference proteome</keyword>
<sequence>MINWLHITLVIAFASILILLFLIILQKCFHPKTRANIARGFSKEPQLFFSWADHPNLIAEAVENGWSRFAFRTSMSSPSVKSARVCEGSGDYLMQKIRFNPGLGKMISAVDSPTGAVSVIKTGLPLPGPRFGNSYFPQEAYFEITILPEDGKTEIIWMSVGLTGGGGPPLKIPGSFPGSVGFNSNGSVYLNGNKLVFESSNDEWPRKTEKVIGCGYNPGEKTIFLTVDSQLAHEIHCKTEEFGHPLYPMLAANTDVIVLFNLGQRPFKFAHANLQRTPNPCLIGPAGQPNSPALGYINEDSKELFSMERINSQWLQRNVTRNYNTVNSVKSLEFDQESESDLFEIVLDSMGRSPYSTTY</sequence>
<dbReference type="InterPro" id="IPR013320">
    <property type="entry name" value="ConA-like_dom_sf"/>
</dbReference>
<keyword evidence="1" id="KW-0812">Transmembrane</keyword>
<dbReference type="InterPro" id="IPR003877">
    <property type="entry name" value="SPRY_dom"/>
</dbReference>
<name>A0A830BHY0_9LAMI</name>
<feature type="domain" description="SPRY" evidence="2">
    <location>
        <begin position="137"/>
        <end position="266"/>
    </location>
</feature>
<dbReference type="PANTHER" id="PTHR44991:SF1">
    <property type="entry name" value="IMMUNOGLOBULIN SUPERFAMILY MEMBER 5"/>
    <property type="match status" value="1"/>
</dbReference>
<keyword evidence="1" id="KW-0472">Membrane</keyword>
<evidence type="ECO:0000256" key="1">
    <source>
        <dbReference type="SAM" id="Phobius"/>
    </source>
</evidence>
<dbReference type="Pfam" id="PF00622">
    <property type="entry name" value="SPRY"/>
    <property type="match status" value="1"/>
</dbReference>
<dbReference type="Gene3D" id="2.60.120.920">
    <property type="match status" value="1"/>
</dbReference>
<dbReference type="InterPro" id="IPR043136">
    <property type="entry name" value="B30.2/SPRY_sf"/>
</dbReference>
<keyword evidence="1" id="KW-1133">Transmembrane helix</keyword>
<organism evidence="3 4">
    <name type="scientific">Phtheirospermum japonicum</name>
    <dbReference type="NCBI Taxonomy" id="374723"/>
    <lineage>
        <taxon>Eukaryota</taxon>
        <taxon>Viridiplantae</taxon>
        <taxon>Streptophyta</taxon>
        <taxon>Embryophyta</taxon>
        <taxon>Tracheophyta</taxon>
        <taxon>Spermatophyta</taxon>
        <taxon>Magnoliopsida</taxon>
        <taxon>eudicotyledons</taxon>
        <taxon>Gunneridae</taxon>
        <taxon>Pentapetalae</taxon>
        <taxon>asterids</taxon>
        <taxon>lamiids</taxon>
        <taxon>Lamiales</taxon>
        <taxon>Orobanchaceae</taxon>
        <taxon>Orobanchaceae incertae sedis</taxon>
        <taxon>Phtheirospermum</taxon>
    </lineage>
</organism>
<accession>A0A830BHY0</accession>
<dbReference type="Proteomes" id="UP000653305">
    <property type="component" value="Unassembled WGS sequence"/>
</dbReference>
<comment type="caution">
    <text evidence="3">The sequence shown here is derived from an EMBL/GenBank/DDBJ whole genome shotgun (WGS) entry which is preliminary data.</text>
</comment>
<dbReference type="OrthoDB" id="258495at2759"/>
<evidence type="ECO:0000313" key="4">
    <source>
        <dbReference type="Proteomes" id="UP000653305"/>
    </source>
</evidence>
<evidence type="ECO:0000259" key="2">
    <source>
        <dbReference type="SMART" id="SM00449"/>
    </source>
</evidence>
<dbReference type="AlphaFoldDB" id="A0A830BHY0"/>
<gene>
    <name evidence="3" type="ORF">PHJA_000490900</name>
</gene>